<accession>A0ABY7K4S7</accession>
<sequence length="70" mass="7342">MAAVVIVGGGGEEWCRSVGFMPHTVNPQGDGGGCAGGETSLDAVHMNAVRHEEAGQQHHEGQHARQRTHT</sequence>
<dbReference type="RefSeq" id="WP_269656831.1">
    <property type="nucleotide sequence ID" value="NZ_CP114413.1"/>
</dbReference>
<dbReference type="Proteomes" id="UP001164439">
    <property type="component" value="Chromosome"/>
</dbReference>
<feature type="compositionally biased region" description="Basic and acidic residues" evidence="1">
    <location>
        <begin position="49"/>
        <end position="63"/>
    </location>
</feature>
<evidence type="ECO:0000256" key="1">
    <source>
        <dbReference type="SAM" id="MobiDB-lite"/>
    </source>
</evidence>
<dbReference type="EMBL" id="CP114413">
    <property type="protein sequence ID" value="WAZ19148.1"/>
    <property type="molecule type" value="Genomic_DNA"/>
</dbReference>
<organism evidence="2 3">
    <name type="scientific">Streptomyces cinnabarinus</name>
    <dbReference type="NCBI Taxonomy" id="67287"/>
    <lineage>
        <taxon>Bacteria</taxon>
        <taxon>Bacillati</taxon>
        <taxon>Actinomycetota</taxon>
        <taxon>Actinomycetes</taxon>
        <taxon>Kitasatosporales</taxon>
        <taxon>Streptomycetaceae</taxon>
        <taxon>Streptomyces</taxon>
    </lineage>
</organism>
<proteinExistence type="predicted"/>
<gene>
    <name evidence="2" type="ORF">STRCI_000180</name>
</gene>
<feature type="region of interest" description="Disordered" evidence="1">
    <location>
        <begin position="31"/>
        <end position="70"/>
    </location>
</feature>
<reference evidence="2" key="1">
    <citation type="submission" date="2022-12" db="EMBL/GenBank/DDBJ databases">
        <authorList>
            <person name="Ruckert C."/>
            <person name="Busche T."/>
            <person name="Kalinowski J."/>
            <person name="Wittmann C."/>
        </authorList>
    </citation>
    <scope>NUCLEOTIDE SEQUENCE</scope>
    <source>
        <strain evidence="2">DSM 40467</strain>
    </source>
</reference>
<keyword evidence="3" id="KW-1185">Reference proteome</keyword>
<name>A0ABY7K4S7_9ACTN</name>
<evidence type="ECO:0000313" key="2">
    <source>
        <dbReference type="EMBL" id="WAZ19148.1"/>
    </source>
</evidence>
<protein>
    <submittedName>
        <fullName evidence="2">Uncharacterized protein</fullName>
    </submittedName>
</protein>
<evidence type="ECO:0000313" key="3">
    <source>
        <dbReference type="Proteomes" id="UP001164439"/>
    </source>
</evidence>